<evidence type="ECO:0000313" key="3">
    <source>
        <dbReference type="Proteomes" id="UP000019376"/>
    </source>
</evidence>
<evidence type="ECO:0000256" key="1">
    <source>
        <dbReference type="SAM" id="MobiDB-lite"/>
    </source>
</evidence>
<dbReference type="eggNOG" id="ENOG502RPST">
    <property type="taxonomic scope" value="Eukaryota"/>
</dbReference>
<protein>
    <submittedName>
        <fullName evidence="2">Uncharacterized protein</fullName>
    </submittedName>
</protein>
<dbReference type="OrthoDB" id="5420368at2759"/>
<feature type="region of interest" description="Disordered" evidence="1">
    <location>
        <begin position="57"/>
        <end position="143"/>
    </location>
</feature>
<proteinExistence type="predicted"/>
<keyword evidence="3" id="KW-1185">Reference proteome</keyword>
<sequence>MRWTPVADQILLVKILETHDLVLDTNKVAQAWPENTGGELPPTPRAVKERIAKIREMAKKEGVLNTPKPASSSRSKKAGVTKATSTPRKRKQKATSTEPQVKIEQAADKALNELLAAGEAEGAGESSPKPSNLPDELADEEYV</sequence>
<accession>S8B4U9</accession>
<reference evidence="2 3" key="1">
    <citation type="journal article" date="2013" name="PLoS ONE">
        <title>Genomic and secretomic analyses reveal unique features of the lignocellulolytic enzyme system of Penicillium decumbens.</title>
        <authorList>
            <person name="Liu G."/>
            <person name="Zhang L."/>
            <person name="Wei X."/>
            <person name="Zou G."/>
            <person name="Qin Y."/>
            <person name="Ma L."/>
            <person name="Li J."/>
            <person name="Zheng H."/>
            <person name="Wang S."/>
            <person name="Wang C."/>
            <person name="Xun L."/>
            <person name="Zhao G.-P."/>
            <person name="Zhou Z."/>
            <person name="Qu Y."/>
        </authorList>
    </citation>
    <scope>NUCLEOTIDE SEQUENCE [LARGE SCALE GENOMIC DNA]</scope>
    <source>
        <strain evidence="3">114-2 / CGMCC 5302</strain>
    </source>
</reference>
<dbReference type="EMBL" id="KB644412">
    <property type="protein sequence ID" value="EPS29607.1"/>
    <property type="molecule type" value="Genomic_DNA"/>
</dbReference>
<dbReference type="HOGENOM" id="CLU_1806869_0_0_1"/>
<evidence type="ECO:0000313" key="2">
    <source>
        <dbReference type="EMBL" id="EPS29607.1"/>
    </source>
</evidence>
<dbReference type="Proteomes" id="UP000019376">
    <property type="component" value="Unassembled WGS sequence"/>
</dbReference>
<name>S8B4U9_PENO1</name>
<organism evidence="2 3">
    <name type="scientific">Penicillium oxalicum (strain 114-2 / CGMCC 5302)</name>
    <name type="common">Penicillium decumbens</name>
    <dbReference type="NCBI Taxonomy" id="933388"/>
    <lineage>
        <taxon>Eukaryota</taxon>
        <taxon>Fungi</taxon>
        <taxon>Dikarya</taxon>
        <taxon>Ascomycota</taxon>
        <taxon>Pezizomycotina</taxon>
        <taxon>Eurotiomycetes</taxon>
        <taxon>Eurotiomycetidae</taxon>
        <taxon>Eurotiales</taxon>
        <taxon>Aspergillaceae</taxon>
        <taxon>Penicillium</taxon>
    </lineage>
</organism>
<dbReference type="AlphaFoldDB" id="S8B4U9"/>
<dbReference type="PhylomeDB" id="S8B4U9"/>
<dbReference type="STRING" id="933388.S8B4U9"/>
<gene>
    <name evidence="2" type="ORF">PDE_04557</name>
</gene>
<feature type="compositionally biased region" description="Low complexity" evidence="1">
    <location>
        <begin position="112"/>
        <end position="125"/>
    </location>
</feature>